<keyword evidence="6" id="KW-1185">Reference proteome</keyword>
<protein>
    <recommendedName>
        <fullName evidence="4">HTH CENPB-type domain-containing protein</fullName>
    </recommendedName>
</protein>
<feature type="compositionally biased region" description="Polar residues" evidence="3">
    <location>
        <begin position="51"/>
        <end position="60"/>
    </location>
</feature>
<reference evidence="5 6" key="1">
    <citation type="submission" date="2021-11" db="EMBL/GenBank/DDBJ databases">
        <title>Black yeast isolated from Biological Soil Crust.</title>
        <authorList>
            <person name="Kurbessoian T."/>
        </authorList>
    </citation>
    <scope>NUCLEOTIDE SEQUENCE [LARGE SCALE GENOMIC DNA]</scope>
    <source>
        <strain evidence="5 6">CCFEE 5522</strain>
    </source>
</reference>
<feature type="region of interest" description="Disordered" evidence="3">
    <location>
        <begin position="1"/>
        <end position="60"/>
    </location>
</feature>
<dbReference type="InterPro" id="IPR050863">
    <property type="entry name" value="CenT-Element_Derived"/>
</dbReference>
<feature type="region of interest" description="Disordered" evidence="3">
    <location>
        <begin position="252"/>
        <end position="386"/>
    </location>
</feature>
<feature type="compositionally biased region" description="Polar residues" evidence="3">
    <location>
        <begin position="265"/>
        <end position="285"/>
    </location>
</feature>
<name>A0AAV9J8F9_9PEZI</name>
<evidence type="ECO:0000259" key="4">
    <source>
        <dbReference type="PROSITE" id="PS51253"/>
    </source>
</evidence>
<organism evidence="5 6">
    <name type="scientific">Oleoguttula mirabilis</name>
    <dbReference type="NCBI Taxonomy" id="1507867"/>
    <lineage>
        <taxon>Eukaryota</taxon>
        <taxon>Fungi</taxon>
        <taxon>Dikarya</taxon>
        <taxon>Ascomycota</taxon>
        <taxon>Pezizomycotina</taxon>
        <taxon>Dothideomycetes</taxon>
        <taxon>Dothideomycetidae</taxon>
        <taxon>Mycosphaerellales</taxon>
        <taxon>Teratosphaeriaceae</taxon>
        <taxon>Oleoguttula</taxon>
    </lineage>
</organism>
<dbReference type="Pfam" id="PF03221">
    <property type="entry name" value="HTH_Tnp_Tc5"/>
    <property type="match status" value="1"/>
</dbReference>
<dbReference type="InterPro" id="IPR006600">
    <property type="entry name" value="HTH_CenpB_DNA-bd_dom"/>
</dbReference>
<sequence length="532" mass="58116">MADDDQQRHFQSSPPTGSWDHVYPHSHHGTPAQEFSGFNFSTPQLPMEPSAFNNSMQQRPMHQQLQPLIMPQWPSMLNSQTHTTFQPMYPQHVQPIQPMSLGPLQSPLSAVSARSAPTPRKTLTDMDRKRMCQYADEHPNAKQTEIGAIFGVERSTVSKVLRQKEKYLFQDEGRHSPIKRAKGRSPDIERALAVWAKNQERKGVPLTNEIIRDKARAFIATTTTPENQQILTSSWIERFKLKNNLLGARSRKSSLAPDDAENISAAASSSHTPSGTSPASPQGIGSPSPIDLHSAKSQESLKHESPDGYLDFGSRHRPFHSQSATSLNSAFTDTAPSSFSPGPLSPTSPFFTPDSGTAPGPFTPLAPPTTRPILPAVSSSNAQRPRSQTFPLLENYMASGSSEAATPRYITSHGLDSPMEEAPDPLSNMDTAMHAAEPIHFSSTVSPAEMMRPPPLPAHVLAAELRRDLTPATSASSLRSATSPEEALRALEVVHGFFQQQPDGFLDFDESVTIGKLMEKVKLQSRSGSVSG</sequence>
<feature type="compositionally biased region" description="Polar residues" evidence="3">
    <location>
        <begin position="377"/>
        <end position="386"/>
    </location>
</feature>
<feature type="domain" description="HTH CENPB-type" evidence="4">
    <location>
        <begin position="176"/>
        <end position="249"/>
    </location>
</feature>
<evidence type="ECO:0000256" key="1">
    <source>
        <dbReference type="ARBA" id="ARBA00023125"/>
    </source>
</evidence>
<keyword evidence="2" id="KW-0539">Nucleus</keyword>
<dbReference type="EMBL" id="JAVFHQ010000053">
    <property type="protein sequence ID" value="KAK4541382.1"/>
    <property type="molecule type" value="Genomic_DNA"/>
</dbReference>
<evidence type="ECO:0000313" key="5">
    <source>
        <dbReference type="EMBL" id="KAK4541382.1"/>
    </source>
</evidence>
<comment type="caution">
    <text evidence="5">The sequence shown here is derived from an EMBL/GenBank/DDBJ whole genome shotgun (WGS) entry which is preliminary data.</text>
</comment>
<dbReference type="Gene3D" id="1.10.10.60">
    <property type="entry name" value="Homeodomain-like"/>
    <property type="match status" value="2"/>
</dbReference>
<dbReference type="InterPro" id="IPR009057">
    <property type="entry name" value="Homeodomain-like_sf"/>
</dbReference>
<dbReference type="Pfam" id="PF04218">
    <property type="entry name" value="CENP-B_N"/>
    <property type="match status" value="1"/>
</dbReference>
<feature type="compositionally biased region" description="Polar residues" evidence="3">
    <location>
        <begin position="320"/>
        <end position="350"/>
    </location>
</feature>
<dbReference type="PROSITE" id="PS51253">
    <property type="entry name" value="HTH_CENPB"/>
    <property type="match status" value="1"/>
</dbReference>
<dbReference type="Proteomes" id="UP001324427">
    <property type="component" value="Unassembled WGS sequence"/>
</dbReference>
<evidence type="ECO:0000256" key="3">
    <source>
        <dbReference type="SAM" id="MobiDB-lite"/>
    </source>
</evidence>
<evidence type="ECO:0000256" key="2">
    <source>
        <dbReference type="ARBA" id="ARBA00023242"/>
    </source>
</evidence>
<keyword evidence="1" id="KW-0238">DNA-binding</keyword>
<dbReference type="GO" id="GO:0003677">
    <property type="term" value="F:DNA binding"/>
    <property type="evidence" value="ECO:0007669"/>
    <property type="project" value="UniProtKB-KW"/>
</dbReference>
<dbReference type="GO" id="GO:0005634">
    <property type="term" value="C:nucleus"/>
    <property type="evidence" value="ECO:0007669"/>
    <property type="project" value="TreeGrafter"/>
</dbReference>
<dbReference type="InterPro" id="IPR007889">
    <property type="entry name" value="HTH_Psq"/>
</dbReference>
<dbReference type="PANTHER" id="PTHR19303:SF70">
    <property type="entry name" value="HTH CENPB-TYPE DOMAIN-CONTAINING PROTEIN"/>
    <property type="match status" value="1"/>
</dbReference>
<feature type="compositionally biased region" description="Pro residues" evidence="3">
    <location>
        <begin position="361"/>
        <end position="370"/>
    </location>
</feature>
<dbReference type="SUPFAM" id="SSF46689">
    <property type="entry name" value="Homeodomain-like"/>
    <property type="match status" value="2"/>
</dbReference>
<evidence type="ECO:0000313" key="6">
    <source>
        <dbReference type="Proteomes" id="UP001324427"/>
    </source>
</evidence>
<feature type="compositionally biased region" description="Basic and acidic residues" evidence="3">
    <location>
        <begin position="293"/>
        <end position="306"/>
    </location>
</feature>
<accession>A0AAV9J8F9</accession>
<proteinExistence type="predicted"/>
<dbReference type="AlphaFoldDB" id="A0AAV9J8F9"/>
<dbReference type="PANTHER" id="PTHR19303">
    <property type="entry name" value="TRANSPOSON"/>
    <property type="match status" value="1"/>
</dbReference>
<gene>
    <name evidence="5" type="ORF">LTR36_007983</name>
</gene>
<dbReference type="SMART" id="SM00674">
    <property type="entry name" value="CENPB"/>
    <property type="match status" value="1"/>
</dbReference>